<evidence type="ECO:0000259" key="10">
    <source>
        <dbReference type="PROSITE" id="PS51123"/>
    </source>
</evidence>
<feature type="compositionally biased region" description="Basic and acidic residues" evidence="8">
    <location>
        <begin position="110"/>
        <end position="126"/>
    </location>
</feature>
<comment type="subcellular location">
    <subcellularLocation>
        <location evidence="1">Cell membrane</location>
        <topology evidence="1">Single-pass membrane protein</topology>
    </subcellularLocation>
</comment>
<dbReference type="Pfam" id="PF00691">
    <property type="entry name" value="OmpA"/>
    <property type="match status" value="1"/>
</dbReference>
<feature type="domain" description="OmpA-like" evidence="10">
    <location>
        <begin position="168"/>
        <end position="288"/>
    </location>
</feature>
<gene>
    <name evidence="11" type="ORF">SAMN06264365_120123</name>
</gene>
<organism evidence="11 12">
    <name type="scientific">Actinoplanes regularis</name>
    <dbReference type="NCBI Taxonomy" id="52697"/>
    <lineage>
        <taxon>Bacteria</taxon>
        <taxon>Bacillati</taxon>
        <taxon>Actinomycetota</taxon>
        <taxon>Actinomycetes</taxon>
        <taxon>Micromonosporales</taxon>
        <taxon>Micromonosporaceae</taxon>
        <taxon>Actinoplanes</taxon>
    </lineage>
</organism>
<dbReference type="Proteomes" id="UP000198415">
    <property type="component" value="Unassembled WGS sequence"/>
</dbReference>
<evidence type="ECO:0000256" key="3">
    <source>
        <dbReference type="ARBA" id="ARBA00022475"/>
    </source>
</evidence>
<dbReference type="PANTHER" id="PTHR30329:SF21">
    <property type="entry name" value="LIPOPROTEIN YIAD-RELATED"/>
    <property type="match status" value="1"/>
</dbReference>
<dbReference type="EMBL" id="FZNR01000020">
    <property type="protein sequence ID" value="SNS66659.1"/>
    <property type="molecule type" value="Genomic_DNA"/>
</dbReference>
<keyword evidence="6 7" id="KW-0472">Membrane</keyword>
<dbReference type="InterPro" id="IPR025713">
    <property type="entry name" value="MotB-like_N_dom"/>
</dbReference>
<dbReference type="SUPFAM" id="SSF103088">
    <property type="entry name" value="OmpA-like"/>
    <property type="match status" value="1"/>
</dbReference>
<accession>A0A239GC09</accession>
<protein>
    <submittedName>
        <fullName evidence="11">Chemotaxis protein MotB</fullName>
    </submittedName>
</protein>
<dbReference type="AlphaFoldDB" id="A0A239GC09"/>
<dbReference type="InterPro" id="IPR050330">
    <property type="entry name" value="Bact_OuterMem_StrucFunc"/>
</dbReference>
<dbReference type="OrthoDB" id="9815217at2"/>
<feature type="region of interest" description="Disordered" evidence="8">
    <location>
        <begin position="299"/>
        <end position="359"/>
    </location>
</feature>
<dbReference type="InterPro" id="IPR036737">
    <property type="entry name" value="OmpA-like_sf"/>
</dbReference>
<keyword evidence="3" id="KW-1003">Cell membrane</keyword>
<dbReference type="Pfam" id="PF13677">
    <property type="entry name" value="MotB_plug"/>
    <property type="match status" value="1"/>
</dbReference>
<evidence type="ECO:0000256" key="1">
    <source>
        <dbReference type="ARBA" id="ARBA00004162"/>
    </source>
</evidence>
<keyword evidence="12" id="KW-1185">Reference proteome</keyword>
<feature type="transmembrane region" description="Helical" evidence="9">
    <location>
        <begin position="26"/>
        <end position="46"/>
    </location>
</feature>
<dbReference type="Gene3D" id="3.30.1330.60">
    <property type="entry name" value="OmpA-like domain"/>
    <property type="match status" value="1"/>
</dbReference>
<evidence type="ECO:0000256" key="6">
    <source>
        <dbReference type="ARBA" id="ARBA00023136"/>
    </source>
</evidence>
<feature type="compositionally biased region" description="Low complexity" evidence="8">
    <location>
        <begin position="331"/>
        <end position="352"/>
    </location>
</feature>
<evidence type="ECO:0000256" key="9">
    <source>
        <dbReference type="SAM" id="Phobius"/>
    </source>
</evidence>
<name>A0A239GC09_9ACTN</name>
<keyword evidence="4 9" id="KW-0812">Transmembrane</keyword>
<feature type="region of interest" description="Disordered" evidence="8">
    <location>
        <begin position="91"/>
        <end position="132"/>
    </location>
</feature>
<dbReference type="InterPro" id="IPR006665">
    <property type="entry name" value="OmpA-like"/>
</dbReference>
<dbReference type="CDD" id="cd07185">
    <property type="entry name" value="OmpA_C-like"/>
    <property type="match status" value="1"/>
</dbReference>
<dbReference type="RefSeq" id="WP_089297661.1">
    <property type="nucleotide sequence ID" value="NZ_BOMU01000091.1"/>
</dbReference>
<dbReference type="PANTHER" id="PTHR30329">
    <property type="entry name" value="STATOR ELEMENT OF FLAGELLAR MOTOR COMPLEX"/>
    <property type="match status" value="1"/>
</dbReference>
<evidence type="ECO:0000256" key="5">
    <source>
        <dbReference type="ARBA" id="ARBA00022989"/>
    </source>
</evidence>
<evidence type="ECO:0000313" key="12">
    <source>
        <dbReference type="Proteomes" id="UP000198415"/>
    </source>
</evidence>
<sequence>MSGGARRKRKRGHEEHEEHVNHERWLVSYADMLTLLFVLFVVLYSMSDVNQKKFAQLAQGLSASFGSKTAAFTGSYAPLDGAANNAQIVQIDPGANPGDGTSGTEGLNQKQKEAVRRAVQAEDRKKASANAEKAAKEVEDMKLIENKISDALAAAKLLGNVKFTIDQRGLTVTVVTNEVVFAGDRAELRPTGEKILGAIAPTLAQLPNNIEVDGNTNQLNAKTKYYPSGWELSSARASATVRYFTGHGIPKKRLTAVGFSDTKPLIDPKDPRSITMNRRVDVVVQTMLTADQAALLPSAAGGDNKLHSGQTTAAAKAAAEAARKQVEASNAAATGTTGTTGTTGATGTTGTTEPITSDN</sequence>
<comment type="similarity">
    <text evidence="2">Belongs to the MotB family.</text>
</comment>
<evidence type="ECO:0000256" key="4">
    <source>
        <dbReference type="ARBA" id="ARBA00022692"/>
    </source>
</evidence>
<reference evidence="11 12" key="1">
    <citation type="submission" date="2017-06" db="EMBL/GenBank/DDBJ databases">
        <authorList>
            <person name="Kim H.J."/>
            <person name="Triplett B.A."/>
        </authorList>
    </citation>
    <scope>NUCLEOTIDE SEQUENCE [LARGE SCALE GENOMIC DNA]</scope>
    <source>
        <strain evidence="11 12">DSM 43151</strain>
    </source>
</reference>
<evidence type="ECO:0000313" key="11">
    <source>
        <dbReference type="EMBL" id="SNS66659.1"/>
    </source>
</evidence>
<dbReference type="GO" id="GO:0005886">
    <property type="term" value="C:plasma membrane"/>
    <property type="evidence" value="ECO:0007669"/>
    <property type="project" value="UniProtKB-SubCell"/>
</dbReference>
<keyword evidence="5 9" id="KW-1133">Transmembrane helix</keyword>
<evidence type="ECO:0000256" key="8">
    <source>
        <dbReference type="SAM" id="MobiDB-lite"/>
    </source>
</evidence>
<proteinExistence type="inferred from homology"/>
<evidence type="ECO:0000256" key="7">
    <source>
        <dbReference type="PROSITE-ProRule" id="PRU00473"/>
    </source>
</evidence>
<dbReference type="PROSITE" id="PS51123">
    <property type="entry name" value="OMPA_2"/>
    <property type="match status" value="1"/>
</dbReference>
<evidence type="ECO:0000256" key="2">
    <source>
        <dbReference type="ARBA" id="ARBA00008914"/>
    </source>
</evidence>